<keyword evidence="4 6" id="KW-1133">Transmembrane helix</keyword>
<keyword evidence="6" id="KW-1003">Cell membrane</keyword>
<comment type="subcellular location">
    <subcellularLocation>
        <location evidence="6">Cell membrane</location>
        <topology evidence="6">Multi-pass membrane protein</topology>
    </subcellularLocation>
    <subcellularLocation>
        <location evidence="1">Membrane</location>
        <topology evidence="1">Multi-pass membrane protein</topology>
    </subcellularLocation>
</comment>
<proteinExistence type="inferred from homology"/>
<evidence type="ECO:0000256" key="3">
    <source>
        <dbReference type="ARBA" id="ARBA00022692"/>
    </source>
</evidence>
<evidence type="ECO:0000313" key="7">
    <source>
        <dbReference type="EMBL" id="MBB5335133.1"/>
    </source>
</evidence>
<dbReference type="PANTHER" id="PTHR43701">
    <property type="entry name" value="MEMBRANE TRANSPORTER PROTEIN MJ0441-RELATED"/>
    <property type="match status" value="1"/>
</dbReference>
<sequence length="269" mass="28753">MELIVLFAVGIGVGAFGTLVGIGGGLIMIPLFILFMTGSASAPASFFNTFHNVYQAVGTSLFGVFLNTASGSWAYIKQKRVYFDAAVPFAIATLPGAFLGSYIAEYFTGKVFNFVFGMMLIILAIIMYWKSSTKKATAEDFNQKNFKYPKKLGITISVFVGFLSSVLGIGGGVIHVPLMIYVLAFPPHVATATSHFVLAVSSFMGCVSHFLLGHIVWKPALGIGIGAMVGAQIGAVISKKTRPRIIVILLSLTMCALGIKLIFLSDLLK</sequence>
<keyword evidence="5 6" id="KW-0472">Membrane</keyword>
<feature type="transmembrane region" description="Helical" evidence="6">
    <location>
        <begin position="152"/>
        <end position="180"/>
    </location>
</feature>
<comment type="caution">
    <text evidence="7">The sequence shown here is derived from an EMBL/GenBank/DDBJ whole genome shotgun (WGS) entry which is preliminary data.</text>
</comment>
<feature type="transmembrane region" description="Helical" evidence="6">
    <location>
        <begin position="110"/>
        <end position="131"/>
    </location>
</feature>
<keyword evidence="8" id="KW-1185">Reference proteome</keyword>
<dbReference type="RefSeq" id="WP_183858956.1">
    <property type="nucleotide sequence ID" value="NZ_JACHFH010000002.1"/>
</dbReference>
<reference evidence="7 8" key="1">
    <citation type="submission" date="2020-08" db="EMBL/GenBank/DDBJ databases">
        <title>Genomic Encyclopedia of Type Strains, Phase IV (KMG-IV): sequencing the most valuable type-strain genomes for metagenomic binning, comparative biology and taxonomic classification.</title>
        <authorList>
            <person name="Goeker M."/>
        </authorList>
    </citation>
    <scope>NUCLEOTIDE SEQUENCE [LARGE SCALE GENOMIC DNA]</scope>
    <source>
        <strain evidence="7 8">DSM 24661</strain>
    </source>
</reference>
<dbReference type="EMBL" id="JACHFH010000002">
    <property type="protein sequence ID" value="MBB5335133.1"/>
    <property type="molecule type" value="Genomic_DNA"/>
</dbReference>
<keyword evidence="3 6" id="KW-0812">Transmembrane</keyword>
<dbReference type="PANTHER" id="PTHR43701:SF2">
    <property type="entry name" value="MEMBRANE TRANSPORTER PROTEIN YJNA-RELATED"/>
    <property type="match status" value="1"/>
</dbReference>
<feature type="transmembrane region" description="Helical" evidence="6">
    <location>
        <begin position="244"/>
        <end position="263"/>
    </location>
</feature>
<evidence type="ECO:0000256" key="6">
    <source>
        <dbReference type="RuleBase" id="RU363041"/>
    </source>
</evidence>
<dbReference type="Proteomes" id="UP000559117">
    <property type="component" value="Unassembled WGS sequence"/>
</dbReference>
<organism evidence="7 8">
    <name type="scientific">Pectinatus brassicae</name>
    <dbReference type="NCBI Taxonomy" id="862415"/>
    <lineage>
        <taxon>Bacteria</taxon>
        <taxon>Bacillati</taxon>
        <taxon>Bacillota</taxon>
        <taxon>Negativicutes</taxon>
        <taxon>Selenomonadales</taxon>
        <taxon>Selenomonadaceae</taxon>
        <taxon>Pectinatus</taxon>
    </lineage>
</organism>
<dbReference type="Pfam" id="PF01925">
    <property type="entry name" value="TauE"/>
    <property type="match status" value="1"/>
</dbReference>
<dbReference type="InterPro" id="IPR051598">
    <property type="entry name" value="TSUP/Inactive_protease-like"/>
</dbReference>
<evidence type="ECO:0000256" key="5">
    <source>
        <dbReference type="ARBA" id="ARBA00023136"/>
    </source>
</evidence>
<name>A0A840UQ44_9FIRM</name>
<evidence type="ECO:0000256" key="4">
    <source>
        <dbReference type="ARBA" id="ARBA00022989"/>
    </source>
</evidence>
<evidence type="ECO:0000313" key="8">
    <source>
        <dbReference type="Proteomes" id="UP000559117"/>
    </source>
</evidence>
<dbReference type="AlphaFoldDB" id="A0A840UQ44"/>
<feature type="transmembrane region" description="Helical" evidence="6">
    <location>
        <begin position="7"/>
        <end position="33"/>
    </location>
</feature>
<feature type="transmembrane region" description="Helical" evidence="6">
    <location>
        <begin position="53"/>
        <end position="75"/>
    </location>
</feature>
<dbReference type="InterPro" id="IPR002781">
    <property type="entry name" value="TM_pro_TauE-like"/>
</dbReference>
<accession>A0A840UQ44</accession>
<feature type="transmembrane region" description="Helical" evidence="6">
    <location>
        <begin position="219"/>
        <end position="238"/>
    </location>
</feature>
<dbReference type="GO" id="GO:0005886">
    <property type="term" value="C:plasma membrane"/>
    <property type="evidence" value="ECO:0007669"/>
    <property type="project" value="UniProtKB-SubCell"/>
</dbReference>
<gene>
    <name evidence="7" type="ORF">HNR32_000247</name>
</gene>
<evidence type="ECO:0000256" key="2">
    <source>
        <dbReference type="ARBA" id="ARBA00009142"/>
    </source>
</evidence>
<protein>
    <recommendedName>
        <fullName evidence="6">Probable membrane transporter protein</fullName>
    </recommendedName>
</protein>
<comment type="similarity">
    <text evidence="2 6">Belongs to the 4-toluene sulfonate uptake permease (TSUP) (TC 2.A.102) family.</text>
</comment>
<feature type="transmembrane region" description="Helical" evidence="6">
    <location>
        <begin position="82"/>
        <end position="104"/>
    </location>
</feature>
<evidence type="ECO:0000256" key="1">
    <source>
        <dbReference type="ARBA" id="ARBA00004141"/>
    </source>
</evidence>